<evidence type="ECO:0000313" key="2">
    <source>
        <dbReference type="Proteomes" id="UP000267250"/>
    </source>
</evidence>
<proteinExistence type="predicted"/>
<dbReference type="SUPFAM" id="SSF52833">
    <property type="entry name" value="Thioredoxin-like"/>
    <property type="match status" value="1"/>
</dbReference>
<organism evidence="1 2">
    <name type="scientific">Anoxybacter fermentans</name>
    <dbReference type="NCBI Taxonomy" id="1323375"/>
    <lineage>
        <taxon>Bacteria</taxon>
        <taxon>Bacillati</taxon>
        <taxon>Bacillota</taxon>
        <taxon>Clostridia</taxon>
        <taxon>Halanaerobiales</taxon>
        <taxon>Anoxybacter</taxon>
    </lineage>
</organism>
<evidence type="ECO:0008006" key="3">
    <source>
        <dbReference type="Google" id="ProtNLM"/>
    </source>
</evidence>
<dbReference type="Gene3D" id="3.40.30.10">
    <property type="entry name" value="Glutaredoxin"/>
    <property type="match status" value="1"/>
</dbReference>
<gene>
    <name evidence="1" type="ORF">BBF96_05480</name>
</gene>
<dbReference type="EMBL" id="CP016379">
    <property type="protein sequence ID" value="AZR72888.1"/>
    <property type="molecule type" value="Genomic_DNA"/>
</dbReference>
<dbReference type="Pfam" id="PF01257">
    <property type="entry name" value="2Fe-2S_thioredx"/>
    <property type="match status" value="1"/>
</dbReference>
<sequence>MKIHVEICAGTYCAMMGALNLGMMLEDVAKEMEDEISIEYVKCFDHCNEEDPPMVKVNGKPIYSASAEKVFEVIMDLIKKERDVVKE</sequence>
<keyword evidence="2" id="KW-1185">Reference proteome</keyword>
<name>A0A3Q9HRG9_9FIRM</name>
<accession>A0A3Q9HRG9</accession>
<dbReference type="OrthoDB" id="1956012at2"/>
<dbReference type="Proteomes" id="UP000267250">
    <property type="component" value="Chromosome"/>
</dbReference>
<dbReference type="KEGG" id="aft:BBF96_05480"/>
<evidence type="ECO:0000313" key="1">
    <source>
        <dbReference type="EMBL" id="AZR72888.1"/>
    </source>
</evidence>
<protein>
    <recommendedName>
        <fullName evidence="3">NADH dehydrogenase</fullName>
    </recommendedName>
</protein>
<reference evidence="1 2" key="1">
    <citation type="submission" date="2016-07" db="EMBL/GenBank/DDBJ databases">
        <title>Genome and transcriptome analysis of iron-reducing fermentative bacteria Anoxybacter fermentans.</title>
        <authorList>
            <person name="Zeng X."/>
            <person name="Shao Z."/>
        </authorList>
    </citation>
    <scope>NUCLEOTIDE SEQUENCE [LARGE SCALE GENOMIC DNA]</scope>
    <source>
        <strain evidence="1 2">DY22613</strain>
    </source>
</reference>
<dbReference type="RefSeq" id="WP_127016224.1">
    <property type="nucleotide sequence ID" value="NZ_CP016379.1"/>
</dbReference>
<dbReference type="CDD" id="cd02980">
    <property type="entry name" value="TRX_Fd_family"/>
    <property type="match status" value="1"/>
</dbReference>
<dbReference type="InterPro" id="IPR036249">
    <property type="entry name" value="Thioredoxin-like_sf"/>
</dbReference>
<dbReference type="AlphaFoldDB" id="A0A3Q9HRG9"/>